<dbReference type="Proteomes" id="UP000789901">
    <property type="component" value="Unassembled WGS sequence"/>
</dbReference>
<name>A0ABN7XRM1_GIGMA</name>
<reference evidence="2 3" key="1">
    <citation type="submission" date="2021-06" db="EMBL/GenBank/DDBJ databases">
        <authorList>
            <person name="Kallberg Y."/>
            <person name="Tangrot J."/>
            <person name="Rosling A."/>
        </authorList>
    </citation>
    <scope>NUCLEOTIDE SEQUENCE [LARGE SCALE GENOMIC DNA]</scope>
    <source>
        <strain evidence="2 3">120-4 pot B 10/14</strain>
    </source>
</reference>
<gene>
    <name evidence="2" type="ORF">GMARGA_LOCUS45525</name>
</gene>
<evidence type="ECO:0000313" key="2">
    <source>
        <dbReference type="EMBL" id="CAG8856704.1"/>
    </source>
</evidence>
<keyword evidence="3" id="KW-1185">Reference proteome</keyword>
<evidence type="ECO:0000313" key="3">
    <source>
        <dbReference type="Proteomes" id="UP000789901"/>
    </source>
</evidence>
<protein>
    <submittedName>
        <fullName evidence="2">44859_t:CDS:1</fullName>
    </submittedName>
</protein>
<accession>A0ABN7XRM1</accession>
<proteinExistence type="predicted"/>
<evidence type="ECO:0000256" key="1">
    <source>
        <dbReference type="SAM" id="MobiDB-lite"/>
    </source>
</evidence>
<feature type="region of interest" description="Disordered" evidence="1">
    <location>
        <begin position="58"/>
        <end position="78"/>
    </location>
</feature>
<organism evidence="2 3">
    <name type="scientific">Gigaspora margarita</name>
    <dbReference type="NCBI Taxonomy" id="4874"/>
    <lineage>
        <taxon>Eukaryota</taxon>
        <taxon>Fungi</taxon>
        <taxon>Fungi incertae sedis</taxon>
        <taxon>Mucoromycota</taxon>
        <taxon>Glomeromycotina</taxon>
        <taxon>Glomeromycetes</taxon>
        <taxon>Diversisporales</taxon>
        <taxon>Gigasporaceae</taxon>
        <taxon>Gigaspora</taxon>
    </lineage>
</organism>
<feature type="non-terminal residue" evidence="2">
    <location>
        <position position="78"/>
    </location>
</feature>
<dbReference type="EMBL" id="CAJVQB010162900">
    <property type="protein sequence ID" value="CAG8856704.1"/>
    <property type="molecule type" value="Genomic_DNA"/>
</dbReference>
<sequence>TKFNWIWHDITTFNYYEVEPAFEDSPKVKRLVQSVLSTWNTNRRRMFKILAEHQIQANLHQQKKTHQGKGGSMKSEDI</sequence>
<feature type="non-terminal residue" evidence="2">
    <location>
        <position position="1"/>
    </location>
</feature>
<comment type="caution">
    <text evidence="2">The sequence shown here is derived from an EMBL/GenBank/DDBJ whole genome shotgun (WGS) entry which is preliminary data.</text>
</comment>